<feature type="region of interest" description="Disordered" evidence="4">
    <location>
        <begin position="778"/>
        <end position="807"/>
    </location>
</feature>
<dbReference type="GO" id="GO:0010468">
    <property type="term" value="P:regulation of gene expression"/>
    <property type="evidence" value="ECO:0007669"/>
    <property type="project" value="TreeGrafter"/>
</dbReference>
<evidence type="ECO:0000313" key="7">
    <source>
        <dbReference type="Proteomes" id="UP000799437"/>
    </source>
</evidence>
<organism evidence="6 7">
    <name type="scientific">Pseudovirgaria hyperparasitica</name>
    <dbReference type="NCBI Taxonomy" id="470096"/>
    <lineage>
        <taxon>Eukaryota</taxon>
        <taxon>Fungi</taxon>
        <taxon>Dikarya</taxon>
        <taxon>Ascomycota</taxon>
        <taxon>Pezizomycotina</taxon>
        <taxon>Dothideomycetes</taxon>
        <taxon>Dothideomycetes incertae sedis</taxon>
        <taxon>Acrospermales</taxon>
        <taxon>Acrospermaceae</taxon>
        <taxon>Pseudovirgaria</taxon>
    </lineage>
</organism>
<dbReference type="EMBL" id="ML996565">
    <property type="protein sequence ID" value="KAF2762476.1"/>
    <property type="molecule type" value="Genomic_DNA"/>
</dbReference>
<protein>
    <recommendedName>
        <fullName evidence="5">HMG box domain-containing protein</fullName>
    </recommendedName>
</protein>
<dbReference type="GeneID" id="54490210"/>
<keyword evidence="7" id="KW-1185">Reference proteome</keyword>
<dbReference type="Gene3D" id="1.10.150.50">
    <property type="entry name" value="Transcription Factor, Ets-1"/>
    <property type="match status" value="1"/>
</dbReference>
<dbReference type="OrthoDB" id="1919336at2759"/>
<dbReference type="Gene3D" id="1.10.30.10">
    <property type="entry name" value="High mobility group box domain"/>
    <property type="match status" value="1"/>
</dbReference>
<evidence type="ECO:0000256" key="2">
    <source>
        <dbReference type="ARBA" id="ARBA00023242"/>
    </source>
</evidence>
<feature type="region of interest" description="Disordered" evidence="4">
    <location>
        <begin position="71"/>
        <end position="129"/>
    </location>
</feature>
<dbReference type="GO" id="GO:0005634">
    <property type="term" value="C:nucleus"/>
    <property type="evidence" value="ECO:0007669"/>
    <property type="project" value="UniProtKB-UniRule"/>
</dbReference>
<proteinExistence type="predicted"/>
<dbReference type="SUPFAM" id="SSF47095">
    <property type="entry name" value="HMG-box"/>
    <property type="match status" value="1"/>
</dbReference>
<keyword evidence="1 3" id="KW-0238">DNA-binding</keyword>
<dbReference type="InterPro" id="IPR051965">
    <property type="entry name" value="ChromReg_NeuronalGeneExpr"/>
</dbReference>
<feature type="DNA-binding region" description="HMG box" evidence="3">
    <location>
        <begin position="125"/>
        <end position="191"/>
    </location>
</feature>
<dbReference type="Proteomes" id="UP000799437">
    <property type="component" value="Unassembled WGS sequence"/>
</dbReference>
<dbReference type="PANTHER" id="PTHR46040:SF3">
    <property type="entry name" value="HIGH MOBILITY GROUP PROTEIN 2"/>
    <property type="match status" value="1"/>
</dbReference>
<dbReference type="SMART" id="SM00454">
    <property type="entry name" value="SAM"/>
    <property type="match status" value="1"/>
</dbReference>
<evidence type="ECO:0000259" key="5">
    <source>
        <dbReference type="PROSITE" id="PS50118"/>
    </source>
</evidence>
<evidence type="ECO:0000313" key="6">
    <source>
        <dbReference type="EMBL" id="KAF2762476.1"/>
    </source>
</evidence>
<evidence type="ECO:0000256" key="4">
    <source>
        <dbReference type="SAM" id="MobiDB-lite"/>
    </source>
</evidence>
<name>A0A6A6WJP3_9PEZI</name>
<dbReference type="SMART" id="SM00398">
    <property type="entry name" value="HMG"/>
    <property type="match status" value="1"/>
</dbReference>
<feature type="compositionally biased region" description="Gly residues" evidence="4">
    <location>
        <begin position="782"/>
        <end position="800"/>
    </location>
</feature>
<dbReference type="AlphaFoldDB" id="A0A6A6WJP3"/>
<dbReference type="CDD" id="cd12148">
    <property type="entry name" value="fungal_TF_MHR"/>
    <property type="match status" value="1"/>
</dbReference>
<feature type="region of interest" description="Disordered" evidence="4">
    <location>
        <begin position="695"/>
        <end position="739"/>
    </location>
</feature>
<feature type="domain" description="HMG box" evidence="5">
    <location>
        <begin position="125"/>
        <end position="191"/>
    </location>
</feature>
<dbReference type="Pfam" id="PF07647">
    <property type="entry name" value="SAM_2"/>
    <property type="match status" value="1"/>
</dbReference>
<sequence>MPELADVLDRLGLSQYLSVLSENGFETWDVVMDVTEDDLKELGFKIGHRRTLQREIANSRGLPPAAQLFSESDIRSESSSPLPTTFPGMDSFPFPAQPPTPSKTPTKEGGKRRYRRHPKPDQHAPKKPRTAYVNFADNLRLDPAVSSLSFVDIAREVGRRWQHLPAEDKHRWECAAARAMQEYEMQMEAYKKTDAYARYQDYLDDFRRKQAALKDRGTPYGNPSSHTADDRPRSHQSQELLLLDRASSGSPMSMGSVATPEMDKYTESMSLAMKDLAHMRADFLSSGVQLYSASNLPPEHIVREAAHTFLTSTSATIFAWPLDHVSALLSRIYAPGTNTSTTTTDPMALAEAFVLASLGSFYTPSIPPSMRHALHASATALLETALPSRTDYLRTMRLFLCLSYHATLSKHLTSKPLAATGLRLARWKYQDFARLPDADMWRRVYRSLIFMDAWTSVTLGYSTDITDTDVASVCFGLVAAGPDDAIQHYSTSIVVLAAEVAASLRTPAACSAETVALLLRKIELWERDLHPLMQLRNLTAVSPVGAAVLEPRQRQAALLVHILYLSTIILLYTHLHAASTSTSLPPLPHHNQHPPWPAPFAAQIAHSHTHIASAARQIAALLPLLNTHPADAHRRWWLRIHAAYMAGVGLCFGVAVRVVGGSTGESAAAGSGAEKADLDAARACIGHLAAASTSTSTSPAAAAAANAKTHTEGTADAGTETGVETNPNPNTDTDTDTDPAATRLTTLLRTQHAALESVLSRASAVRVGPRGKSSIYALLDGGSSGSGSGSGSGTGSGSTSGGSRPTEQLARLEVLPVLRDLEGLMGGLIAGVREGWVGF</sequence>
<dbReference type="InterPro" id="IPR001660">
    <property type="entry name" value="SAM"/>
</dbReference>
<keyword evidence="2 3" id="KW-0539">Nucleus</keyword>
<reference evidence="6" key="1">
    <citation type="journal article" date="2020" name="Stud. Mycol.">
        <title>101 Dothideomycetes genomes: a test case for predicting lifestyles and emergence of pathogens.</title>
        <authorList>
            <person name="Haridas S."/>
            <person name="Albert R."/>
            <person name="Binder M."/>
            <person name="Bloem J."/>
            <person name="Labutti K."/>
            <person name="Salamov A."/>
            <person name="Andreopoulos B."/>
            <person name="Baker S."/>
            <person name="Barry K."/>
            <person name="Bills G."/>
            <person name="Bluhm B."/>
            <person name="Cannon C."/>
            <person name="Castanera R."/>
            <person name="Culley D."/>
            <person name="Daum C."/>
            <person name="Ezra D."/>
            <person name="Gonzalez J."/>
            <person name="Henrissat B."/>
            <person name="Kuo A."/>
            <person name="Liang C."/>
            <person name="Lipzen A."/>
            <person name="Lutzoni F."/>
            <person name="Magnuson J."/>
            <person name="Mondo S."/>
            <person name="Nolan M."/>
            <person name="Ohm R."/>
            <person name="Pangilinan J."/>
            <person name="Park H.-J."/>
            <person name="Ramirez L."/>
            <person name="Alfaro M."/>
            <person name="Sun H."/>
            <person name="Tritt A."/>
            <person name="Yoshinaga Y."/>
            <person name="Zwiers L.-H."/>
            <person name="Turgeon B."/>
            <person name="Goodwin S."/>
            <person name="Spatafora J."/>
            <person name="Crous P."/>
            <person name="Grigoriev I."/>
        </authorList>
    </citation>
    <scope>NUCLEOTIDE SEQUENCE</scope>
    <source>
        <strain evidence="6">CBS 121739</strain>
    </source>
</reference>
<evidence type="ECO:0000256" key="3">
    <source>
        <dbReference type="PROSITE-ProRule" id="PRU00267"/>
    </source>
</evidence>
<dbReference type="SUPFAM" id="SSF47769">
    <property type="entry name" value="SAM/Pointed domain"/>
    <property type="match status" value="1"/>
</dbReference>
<feature type="region of interest" description="Disordered" evidence="4">
    <location>
        <begin position="213"/>
        <end position="237"/>
    </location>
</feature>
<gene>
    <name evidence="6" type="ORF">EJ05DRAFT_534023</name>
</gene>
<accession>A0A6A6WJP3</accession>
<dbReference type="InterPro" id="IPR009071">
    <property type="entry name" value="HMG_box_dom"/>
</dbReference>
<dbReference type="RefSeq" id="XP_033604927.1">
    <property type="nucleotide sequence ID" value="XM_033749156.1"/>
</dbReference>
<dbReference type="InterPro" id="IPR036910">
    <property type="entry name" value="HMG_box_dom_sf"/>
</dbReference>
<dbReference type="InterPro" id="IPR013761">
    <property type="entry name" value="SAM/pointed_sf"/>
</dbReference>
<evidence type="ECO:0000256" key="1">
    <source>
        <dbReference type="ARBA" id="ARBA00023125"/>
    </source>
</evidence>
<dbReference type="GO" id="GO:0003677">
    <property type="term" value="F:DNA binding"/>
    <property type="evidence" value="ECO:0007669"/>
    <property type="project" value="UniProtKB-UniRule"/>
</dbReference>
<dbReference type="PROSITE" id="PS50118">
    <property type="entry name" value="HMG_BOX_2"/>
    <property type="match status" value="1"/>
</dbReference>
<dbReference type="PANTHER" id="PTHR46040">
    <property type="entry name" value="HIGH MOBILITY GROUP PROTEIN 2"/>
    <property type="match status" value="1"/>
</dbReference>
<dbReference type="Pfam" id="PF00505">
    <property type="entry name" value="HMG_box"/>
    <property type="match status" value="1"/>
</dbReference>